<dbReference type="RefSeq" id="WP_137406685.1">
    <property type="nucleotide sequence ID" value="NZ_AP025467.1"/>
</dbReference>
<name>A0A7V7NWR6_9VIBR</name>
<accession>A0A7V7NWR6</accession>
<proteinExistence type="predicted"/>
<dbReference type="AlphaFoldDB" id="A0A7V7NWR6"/>
<dbReference type="Proteomes" id="UP000423756">
    <property type="component" value="Unassembled WGS sequence"/>
</dbReference>
<keyword evidence="1" id="KW-1133">Transmembrane helix</keyword>
<comment type="caution">
    <text evidence="2">The sequence shown here is derived from an EMBL/GenBank/DDBJ whole genome shotgun (WGS) entry which is preliminary data.</text>
</comment>
<keyword evidence="1" id="KW-0472">Membrane</keyword>
<gene>
    <name evidence="2" type="ORF">F7Q91_02745</name>
</gene>
<sequence>MIEEQVLKLLVDPNIIASTIEGLCTLLASLIPSFIGYRIFMRWNEKRQNDNLVLRLAKQVKFFQSVEQVAIEHTKLSQRGLRAKVFEAHAIRGYDQFTPKKIERLIENYEARTDELVPTEH</sequence>
<evidence type="ECO:0000313" key="3">
    <source>
        <dbReference type="Proteomes" id="UP000423756"/>
    </source>
</evidence>
<dbReference type="GeneID" id="77344760"/>
<keyword evidence="1" id="KW-0812">Transmembrane</keyword>
<feature type="transmembrane region" description="Helical" evidence="1">
    <location>
        <begin position="15"/>
        <end position="37"/>
    </location>
</feature>
<dbReference type="EMBL" id="VZPX01000004">
    <property type="protein sequence ID" value="KAB0482338.1"/>
    <property type="molecule type" value="Genomic_DNA"/>
</dbReference>
<organism evidence="2 3">
    <name type="scientific">Vibrio chagasii</name>
    <dbReference type="NCBI Taxonomy" id="170679"/>
    <lineage>
        <taxon>Bacteria</taxon>
        <taxon>Pseudomonadati</taxon>
        <taxon>Pseudomonadota</taxon>
        <taxon>Gammaproteobacteria</taxon>
        <taxon>Vibrionales</taxon>
        <taxon>Vibrionaceae</taxon>
        <taxon>Vibrio</taxon>
    </lineage>
</organism>
<evidence type="ECO:0000313" key="2">
    <source>
        <dbReference type="EMBL" id="KAB0482338.1"/>
    </source>
</evidence>
<evidence type="ECO:0000256" key="1">
    <source>
        <dbReference type="SAM" id="Phobius"/>
    </source>
</evidence>
<reference evidence="2 3" key="1">
    <citation type="submission" date="2019-09" db="EMBL/GenBank/DDBJ databases">
        <title>Draft genome sequences of 48 bacterial type strains from the CCUG.</title>
        <authorList>
            <person name="Tunovic T."/>
            <person name="Pineiro-Iglesias B."/>
            <person name="Unosson C."/>
            <person name="Inganas E."/>
            <person name="Ohlen M."/>
            <person name="Cardew S."/>
            <person name="Jensie-Markopoulos S."/>
            <person name="Salva-Serra F."/>
            <person name="Jaen-Luchoro D."/>
            <person name="Karlsson R."/>
            <person name="Svensson-Stadler L."/>
            <person name="Chun J."/>
            <person name="Moore E."/>
        </authorList>
    </citation>
    <scope>NUCLEOTIDE SEQUENCE [LARGE SCALE GENOMIC DNA]</scope>
    <source>
        <strain evidence="2 3">CCUG 48643</strain>
    </source>
</reference>
<protein>
    <submittedName>
        <fullName evidence="2">Uncharacterized protein</fullName>
    </submittedName>
</protein>